<dbReference type="PRINTS" id="PR00987">
    <property type="entry name" value="TRNASYNTHGLU"/>
</dbReference>
<feature type="domain" description="Glutamyl/glutaminyl-tRNA synthetase class Ib catalytic" evidence="8">
    <location>
        <begin position="8"/>
        <end position="245"/>
    </location>
</feature>
<dbReference type="RefSeq" id="WP_311368978.1">
    <property type="nucleotide sequence ID" value="NZ_JAVRHX010000003.1"/>
</dbReference>
<evidence type="ECO:0000256" key="1">
    <source>
        <dbReference type="ARBA" id="ARBA00022598"/>
    </source>
</evidence>
<dbReference type="PANTHER" id="PTHR43311:SF1">
    <property type="entry name" value="GLUTAMYL-Q TRNA(ASP) SYNTHETASE"/>
    <property type="match status" value="1"/>
</dbReference>
<comment type="caution">
    <text evidence="9">The sequence shown here is derived from an EMBL/GenBank/DDBJ whole genome shotgun (WGS) entry which is preliminary data.</text>
</comment>
<evidence type="ECO:0000256" key="2">
    <source>
        <dbReference type="ARBA" id="ARBA00022723"/>
    </source>
</evidence>
<keyword evidence="3 7" id="KW-0547">Nucleotide-binding</keyword>
<dbReference type="InterPro" id="IPR049940">
    <property type="entry name" value="GluQ/Sye"/>
</dbReference>
<accession>A0ABU2ZVL8</accession>
<comment type="similarity">
    <text evidence="7">Belongs to the class-I aminoacyl-tRNA synthetase family.</text>
</comment>
<keyword evidence="4" id="KW-0862">Zinc</keyword>
<dbReference type="NCBIfam" id="NF004314">
    <property type="entry name" value="PRK05710.1-3"/>
    <property type="match status" value="1"/>
</dbReference>
<dbReference type="InterPro" id="IPR014729">
    <property type="entry name" value="Rossmann-like_a/b/a_fold"/>
</dbReference>
<dbReference type="GO" id="GO:0016874">
    <property type="term" value="F:ligase activity"/>
    <property type="evidence" value="ECO:0007669"/>
    <property type="project" value="UniProtKB-KW"/>
</dbReference>
<organism evidence="9 10">
    <name type="scientific">Glaciecola petra</name>
    <dbReference type="NCBI Taxonomy" id="3075602"/>
    <lineage>
        <taxon>Bacteria</taxon>
        <taxon>Pseudomonadati</taxon>
        <taxon>Pseudomonadota</taxon>
        <taxon>Gammaproteobacteria</taxon>
        <taxon>Alteromonadales</taxon>
        <taxon>Alteromonadaceae</taxon>
        <taxon>Glaciecola</taxon>
    </lineage>
</organism>
<keyword evidence="1 7" id="KW-0436">Ligase</keyword>
<keyword evidence="2" id="KW-0479">Metal-binding</keyword>
<evidence type="ECO:0000256" key="6">
    <source>
        <dbReference type="ARBA" id="ARBA00023146"/>
    </source>
</evidence>
<proteinExistence type="inferred from homology"/>
<dbReference type="Proteomes" id="UP001253545">
    <property type="component" value="Unassembled WGS sequence"/>
</dbReference>
<evidence type="ECO:0000313" key="9">
    <source>
        <dbReference type="EMBL" id="MDT0595462.1"/>
    </source>
</evidence>
<dbReference type="EMBL" id="JAVRHX010000003">
    <property type="protein sequence ID" value="MDT0595462.1"/>
    <property type="molecule type" value="Genomic_DNA"/>
</dbReference>
<dbReference type="Pfam" id="PF00749">
    <property type="entry name" value="tRNA-synt_1c"/>
    <property type="match status" value="1"/>
</dbReference>
<keyword evidence="5 7" id="KW-0067">ATP-binding</keyword>
<keyword evidence="10" id="KW-1185">Reference proteome</keyword>
<evidence type="ECO:0000256" key="4">
    <source>
        <dbReference type="ARBA" id="ARBA00022833"/>
    </source>
</evidence>
<sequence>MAHSYIGRFAPSPSGPLHFGSLLCAFASFLHARQHNGKWLVRIEDIDTPRIDSAMSKVILDSLHAHGLDWDEKVTYQSDRLDYYQSVLDKLSLQHDIYACACSRKQIKARSQFYDQHCRHLQLTFLDRAIRFKHDQTNNQFDDFILGSQNIEDGIANEDFVVKRADGIFAYHLVVVADDIEQQVSHILRGNDLLSMTPVHLSLFQAMQAHIPEYGHMPVVVQAPKQKLSKQHHSPAIDDSRALENIKLALCYLGIPIHKQANLTTVHSMVGWAIKNWHLEMLPKQTELLISITNGVYSMSDEPILNNNA</sequence>
<reference evidence="9 10" key="1">
    <citation type="submission" date="2023-09" db="EMBL/GenBank/DDBJ databases">
        <authorList>
            <person name="Rey-Velasco X."/>
        </authorList>
    </citation>
    <scope>NUCLEOTIDE SEQUENCE [LARGE SCALE GENOMIC DNA]</scope>
    <source>
        <strain evidence="9 10">P117</strain>
    </source>
</reference>
<evidence type="ECO:0000259" key="8">
    <source>
        <dbReference type="Pfam" id="PF00749"/>
    </source>
</evidence>
<dbReference type="InterPro" id="IPR000924">
    <property type="entry name" value="Glu/Gln-tRNA-synth"/>
</dbReference>
<evidence type="ECO:0000256" key="7">
    <source>
        <dbReference type="RuleBase" id="RU363037"/>
    </source>
</evidence>
<protein>
    <submittedName>
        <fullName evidence="9">tRNA glutamyl-Q(34) synthetase GluQRS</fullName>
        <ecNumber evidence="9">6.1.1.-</ecNumber>
    </submittedName>
</protein>
<keyword evidence="7" id="KW-0648">Protein biosynthesis</keyword>
<dbReference type="Gene3D" id="3.40.50.620">
    <property type="entry name" value="HUPs"/>
    <property type="match status" value="1"/>
</dbReference>
<dbReference type="InterPro" id="IPR020058">
    <property type="entry name" value="Glu/Gln-tRNA-synth_Ib_cat-dom"/>
</dbReference>
<dbReference type="SUPFAM" id="SSF52374">
    <property type="entry name" value="Nucleotidylyl transferase"/>
    <property type="match status" value="1"/>
</dbReference>
<dbReference type="NCBIfam" id="TIGR03838">
    <property type="entry name" value="queuosine_YadB"/>
    <property type="match status" value="1"/>
</dbReference>
<evidence type="ECO:0000256" key="5">
    <source>
        <dbReference type="ARBA" id="ARBA00022840"/>
    </source>
</evidence>
<evidence type="ECO:0000313" key="10">
    <source>
        <dbReference type="Proteomes" id="UP001253545"/>
    </source>
</evidence>
<name>A0ABU2ZVL8_9ALTE</name>
<dbReference type="InterPro" id="IPR022380">
    <property type="entry name" value="Glu-Q_tRNA(Asp)_Synthase"/>
</dbReference>
<evidence type="ECO:0000256" key="3">
    <source>
        <dbReference type="ARBA" id="ARBA00022741"/>
    </source>
</evidence>
<gene>
    <name evidence="9" type="primary">gluQRS</name>
    <name evidence="9" type="ORF">RM552_11445</name>
</gene>
<keyword evidence="6 7" id="KW-0030">Aminoacyl-tRNA synthetase</keyword>
<dbReference type="EC" id="6.1.1.-" evidence="9"/>
<dbReference type="PANTHER" id="PTHR43311">
    <property type="entry name" value="GLUTAMATE--TRNA LIGASE"/>
    <property type="match status" value="1"/>
</dbReference>